<comment type="caution">
    <text evidence="7">The sequence shown here is derived from an EMBL/GenBank/DDBJ whole genome shotgun (WGS) entry which is preliminary data.</text>
</comment>
<sequence>MKKDWFSQNKIKITFFILFVFIFGGGIYIYFQLNEFSAKTYQELERGSKSVKRVDQISPLKDNISILIMGEDNSETREDGYGKNARTDALLLAAMDNSNGSVNLVSIPRDTKVYIPIKEKADKIAHAHAFGGVDSTVDTVEKFLDIPIDYYIKFNFDSFLNLIDIIGGIDINVPITFTEQDSHDTPDAIHIQKGYQHLNGEQALALARTRHIDNDFMRGKRQQLIIEAISQKLVNLKSLSHFEEILDEVIPHISINLNTSDLLSIAINMLGKQVEINKQQIKCTDNYTNGIYYAQPDRENIREISKDFKRILQQQ</sequence>
<evidence type="ECO:0000313" key="8">
    <source>
        <dbReference type="Proteomes" id="UP000220702"/>
    </source>
</evidence>
<evidence type="ECO:0000259" key="6">
    <source>
        <dbReference type="Pfam" id="PF03816"/>
    </source>
</evidence>
<dbReference type="GO" id="GO:0071555">
    <property type="term" value="P:cell wall organization"/>
    <property type="evidence" value="ECO:0007669"/>
    <property type="project" value="UniProtKB-KW"/>
</dbReference>
<protein>
    <submittedName>
        <fullName evidence="7">LytR family transcriptional regulator</fullName>
    </submittedName>
</protein>
<accession>A0A9X6TP03</accession>
<proteinExistence type="inferred from homology"/>
<comment type="similarity">
    <text evidence="1">Belongs to the LytR/CpsA/Psr (LCP) family.</text>
</comment>
<feature type="domain" description="Cell envelope-related transcriptional attenuator" evidence="6">
    <location>
        <begin position="86"/>
        <end position="233"/>
    </location>
</feature>
<evidence type="ECO:0000256" key="2">
    <source>
        <dbReference type="ARBA" id="ARBA00022692"/>
    </source>
</evidence>
<dbReference type="Proteomes" id="UP000220702">
    <property type="component" value="Unassembled WGS sequence"/>
</dbReference>
<dbReference type="PANTHER" id="PTHR33392">
    <property type="entry name" value="POLYISOPRENYL-TEICHOIC ACID--PEPTIDOGLYCAN TEICHOIC ACID TRANSFERASE TAGU"/>
    <property type="match status" value="1"/>
</dbReference>
<name>A0A9X6TP03_BACTU</name>
<dbReference type="EMBL" id="NVNL01000016">
    <property type="protein sequence ID" value="PEA89594.1"/>
    <property type="molecule type" value="Genomic_DNA"/>
</dbReference>
<reference evidence="7 8" key="1">
    <citation type="submission" date="2017-09" db="EMBL/GenBank/DDBJ databases">
        <title>Large-scale bioinformatics analysis of Bacillus genomes uncovers conserved roles of natural products in bacterial physiology.</title>
        <authorList>
            <consortium name="Agbiome Team Llc"/>
            <person name="Bleich R.M."/>
            <person name="Grubbs K.J."/>
            <person name="Santa Maria K.C."/>
            <person name="Allen S.E."/>
            <person name="Farag S."/>
            <person name="Shank E.A."/>
            <person name="Bowers A."/>
        </authorList>
    </citation>
    <scope>NUCLEOTIDE SEQUENCE [LARGE SCALE GENOMIC DNA]</scope>
    <source>
        <strain evidence="7 8">AFS089089</strain>
    </source>
</reference>
<dbReference type="InterPro" id="IPR004474">
    <property type="entry name" value="LytR_CpsA_psr"/>
</dbReference>
<evidence type="ECO:0000313" key="7">
    <source>
        <dbReference type="EMBL" id="PEA89594.1"/>
    </source>
</evidence>
<dbReference type="Gene3D" id="3.40.630.190">
    <property type="entry name" value="LCP protein"/>
    <property type="match status" value="1"/>
</dbReference>
<evidence type="ECO:0000256" key="5">
    <source>
        <dbReference type="SAM" id="Phobius"/>
    </source>
</evidence>
<organism evidence="7 8">
    <name type="scientific">Bacillus thuringiensis</name>
    <dbReference type="NCBI Taxonomy" id="1428"/>
    <lineage>
        <taxon>Bacteria</taxon>
        <taxon>Bacillati</taxon>
        <taxon>Bacillota</taxon>
        <taxon>Bacilli</taxon>
        <taxon>Bacillales</taxon>
        <taxon>Bacillaceae</taxon>
        <taxon>Bacillus</taxon>
        <taxon>Bacillus cereus group</taxon>
    </lineage>
</organism>
<dbReference type="Pfam" id="PF03816">
    <property type="entry name" value="LytR_cpsA_psr"/>
    <property type="match status" value="1"/>
</dbReference>
<feature type="transmembrane region" description="Helical" evidence="5">
    <location>
        <begin position="12"/>
        <end position="31"/>
    </location>
</feature>
<evidence type="ECO:0000256" key="4">
    <source>
        <dbReference type="ARBA" id="ARBA00022989"/>
    </source>
</evidence>
<evidence type="ECO:0000256" key="3">
    <source>
        <dbReference type="ARBA" id="ARBA00022968"/>
    </source>
</evidence>
<keyword evidence="3" id="KW-0735">Signal-anchor</keyword>
<keyword evidence="2 5" id="KW-0812">Transmembrane</keyword>
<dbReference type="PANTHER" id="PTHR33392:SF3">
    <property type="entry name" value="POLYISOPRENYL-TEICHOIC ACID--PEPTIDOGLYCAN TEICHOIC ACID TRANSFERASE TAGT"/>
    <property type="match status" value="1"/>
</dbReference>
<keyword evidence="5" id="KW-0472">Membrane</keyword>
<dbReference type="RefSeq" id="WP_098901970.1">
    <property type="nucleotide sequence ID" value="NZ_NVNL01000016.1"/>
</dbReference>
<dbReference type="NCBIfam" id="TIGR00350">
    <property type="entry name" value="lytR_cpsA_psr"/>
    <property type="match status" value="1"/>
</dbReference>
<keyword evidence="4 5" id="KW-1133">Transmembrane helix</keyword>
<dbReference type="InterPro" id="IPR050922">
    <property type="entry name" value="LytR/CpsA/Psr_CW_biosynth"/>
</dbReference>
<gene>
    <name evidence="7" type="ORF">CON71_13010</name>
</gene>
<evidence type="ECO:0000256" key="1">
    <source>
        <dbReference type="ARBA" id="ARBA00006068"/>
    </source>
</evidence>
<dbReference type="AlphaFoldDB" id="A0A9X6TP03"/>